<comment type="caution">
    <text evidence="11">The sequence shown here is derived from an EMBL/GenBank/DDBJ whole genome shotgun (WGS) entry which is preliminary data.</text>
</comment>
<keyword evidence="10" id="KW-0812">Transmembrane</keyword>
<dbReference type="PANTHER" id="PTHR24305">
    <property type="entry name" value="CYTOCHROME P450"/>
    <property type="match status" value="1"/>
</dbReference>
<reference evidence="11 12" key="1">
    <citation type="journal article" date="2018" name="IMA Fungus">
        <title>IMA Genome-F 9: Draft genome sequence of Annulohypoxylon stygium, Aspergillus mulundensis, Berkeleyomyces basicola (syn. Thielaviopsis basicola), Ceratocystis smalleyi, two Cercospora beticola strains, Coleophoma cylindrospora, Fusarium fracticaudum, Phialophora cf. hyalina, and Morchella septimelata.</title>
        <authorList>
            <person name="Wingfield B.D."/>
            <person name="Bills G.F."/>
            <person name="Dong Y."/>
            <person name="Huang W."/>
            <person name="Nel W.J."/>
            <person name="Swalarsk-Parry B.S."/>
            <person name="Vaghefi N."/>
            <person name="Wilken P.M."/>
            <person name="An Z."/>
            <person name="de Beer Z.W."/>
            <person name="De Vos L."/>
            <person name="Chen L."/>
            <person name="Duong T.A."/>
            <person name="Gao Y."/>
            <person name="Hammerbacher A."/>
            <person name="Kikkert J.R."/>
            <person name="Li Y."/>
            <person name="Li H."/>
            <person name="Li K."/>
            <person name="Li Q."/>
            <person name="Liu X."/>
            <person name="Ma X."/>
            <person name="Naidoo K."/>
            <person name="Pethybridge S.J."/>
            <person name="Sun J."/>
            <person name="Steenkamp E.T."/>
            <person name="van der Nest M.A."/>
            <person name="van Wyk S."/>
            <person name="Wingfield M.J."/>
            <person name="Xiong C."/>
            <person name="Yue Q."/>
            <person name="Zhang X."/>
        </authorList>
    </citation>
    <scope>NUCLEOTIDE SEQUENCE [LARGE SCALE GENOMIC DNA]</scope>
    <source>
        <strain evidence="11 12">BP 5553</strain>
    </source>
</reference>
<dbReference type="STRING" id="2656787.A0A370TX03"/>
<keyword evidence="3 8" id="KW-0349">Heme</keyword>
<dbReference type="EMBL" id="NPIC01000001">
    <property type="protein sequence ID" value="RDL40050.1"/>
    <property type="molecule type" value="Genomic_DNA"/>
</dbReference>
<proteinExistence type="inferred from homology"/>
<dbReference type="GO" id="GO:0005506">
    <property type="term" value="F:iron ion binding"/>
    <property type="evidence" value="ECO:0007669"/>
    <property type="project" value="InterPro"/>
</dbReference>
<dbReference type="InterPro" id="IPR001128">
    <property type="entry name" value="Cyt_P450"/>
</dbReference>
<gene>
    <name evidence="11" type="ORF">BP5553_00029</name>
</gene>
<name>A0A370TX03_9HELO</name>
<keyword evidence="4 8" id="KW-0479">Metal-binding</keyword>
<dbReference type="SUPFAM" id="SSF48264">
    <property type="entry name" value="Cytochrome P450"/>
    <property type="match status" value="1"/>
</dbReference>
<comment type="similarity">
    <text evidence="2 9">Belongs to the cytochrome P450 family.</text>
</comment>
<feature type="transmembrane region" description="Helical" evidence="10">
    <location>
        <begin position="230"/>
        <end position="247"/>
    </location>
</feature>
<evidence type="ECO:0000256" key="1">
    <source>
        <dbReference type="ARBA" id="ARBA00001971"/>
    </source>
</evidence>
<dbReference type="PANTHER" id="PTHR24305:SF230">
    <property type="entry name" value="P450, PUTATIVE (EUROFUNG)-RELATED"/>
    <property type="match status" value="1"/>
</dbReference>
<dbReference type="OrthoDB" id="1470350at2759"/>
<dbReference type="PRINTS" id="PR00463">
    <property type="entry name" value="EP450I"/>
</dbReference>
<evidence type="ECO:0000256" key="4">
    <source>
        <dbReference type="ARBA" id="ARBA00022723"/>
    </source>
</evidence>
<feature type="transmembrane region" description="Helical" evidence="10">
    <location>
        <begin position="20"/>
        <end position="45"/>
    </location>
</feature>
<comment type="cofactor">
    <cofactor evidence="1 8">
        <name>heme</name>
        <dbReference type="ChEBI" id="CHEBI:30413"/>
    </cofactor>
</comment>
<keyword evidence="6 8" id="KW-0408">Iron</keyword>
<accession>A0A370TX03</accession>
<evidence type="ECO:0000256" key="8">
    <source>
        <dbReference type="PIRSR" id="PIRSR602401-1"/>
    </source>
</evidence>
<evidence type="ECO:0000256" key="3">
    <source>
        <dbReference type="ARBA" id="ARBA00022617"/>
    </source>
</evidence>
<evidence type="ECO:0000256" key="6">
    <source>
        <dbReference type="ARBA" id="ARBA00023004"/>
    </source>
</evidence>
<dbReference type="InterPro" id="IPR050121">
    <property type="entry name" value="Cytochrome_P450_monoxygenase"/>
</dbReference>
<dbReference type="InterPro" id="IPR017972">
    <property type="entry name" value="Cyt_P450_CS"/>
</dbReference>
<keyword evidence="7 9" id="KW-0503">Monooxygenase</keyword>
<dbReference type="CDD" id="cd11058">
    <property type="entry name" value="CYP60B-like"/>
    <property type="match status" value="1"/>
</dbReference>
<dbReference type="Gene3D" id="1.10.630.10">
    <property type="entry name" value="Cytochrome P450"/>
    <property type="match status" value="1"/>
</dbReference>
<dbReference type="PRINTS" id="PR00385">
    <property type="entry name" value="P450"/>
</dbReference>
<dbReference type="AlphaFoldDB" id="A0A370TX03"/>
<dbReference type="GO" id="GO:0016705">
    <property type="term" value="F:oxidoreductase activity, acting on paired donors, with incorporation or reduction of molecular oxygen"/>
    <property type="evidence" value="ECO:0007669"/>
    <property type="project" value="InterPro"/>
</dbReference>
<evidence type="ECO:0000256" key="9">
    <source>
        <dbReference type="RuleBase" id="RU000461"/>
    </source>
</evidence>
<keyword evidence="10" id="KW-1133">Transmembrane helix</keyword>
<dbReference type="GeneID" id="43592878"/>
<dbReference type="Proteomes" id="UP000254866">
    <property type="component" value="Unassembled WGS sequence"/>
</dbReference>
<evidence type="ECO:0000256" key="10">
    <source>
        <dbReference type="SAM" id="Phobius"/>
    </source>
</evidence>
<evidence type="ECO:0000256" key="7">
    <source>
        <dbReference type="ARBA" id="ARBA00023033"/>
    </source>
</evidence>
<organism evidence="11 12">
    <name type="scientific">Venustampulla echinocandica</name>
    <dbReference type="NCBI Taxonomy" id="2656787"/>
    <lineage>
        <taxon>Eukaryota</taxon>
        <taxon>Fungi</taxon>
        <taxon>Dikarya</taxon>
        <taxon>Ascomycota</taxon>
        <taxon>Pezizomycotina</taxon>
        <taxon>Leotiomycetes</taxon>
        <taxon>Helotiales</taxon>
        <taxon>Pleuroascaceae</taxon>
        <taxon>Venustampulla</taxon>
    </lineage>
</organism>
<evidence type="ECO:0000313" key="12">
    <source>
        <dbReference type="Proteomes" id="UP000254866"/>
    </source>
</evidence>
<dbReference type="Pfam" id="PF00067">
    <property type="entry name" value="p450"/>
    <property type="match status" value="1"/>
</dbReference>
<evidence type="ECO:0008006" key="13">
    <source>
        <dbReference type="Google" id="ProtNLM"/>
    </source>
</evidence>
<evidence type="ECO:0000256" key="2">
    <source>
        <dbReference type="ARBA" id="ARBA00010617"/>
    </source>
</evidence>
<keyword evidence="10" id="KW-0472">Membrane</keyword>
<evidence type="ECO:0000313" key="11">
    <source>
        <dbReference type="EMBL" id="RDL40050.1"/>
    </source>
</evidence>
<sequence>MDSIPWTTVSYLLVPELVKVLAILYSAYYVLSAVYIVTLSPLAGIPGPKRRKFSYLPCAFASLKGRESYAVRDLHDKYGPVVRVSPEMVSFIGPTAWKDIYGYPAVKKFKKSGYLQLRPGVPDVLTANGVDHARQRAALNRAFSEKALREQEHHLQGHIDLFMERMEQRCDQVEPINIVQWFEFLAFDIIGTLAFSSSFHCLENQRYHPWVTLLMNFFKSVHYFLTAKKFGILFPILIIFGPIRDLIKGREHFRRSFQKVQERLKMPDNDRRHDFWTYISRQNQEKQGSMSIREMEVNAAILIPAGSDTIATTLAGCCYLLLKNPNTLARLRIELTEKFTSESEITMVNLSGLPYIKAVVNEGLRMYPPLSGDLRREVPPEGATISGQFIPGGVIVSVYALAAYDSVSNFAQPYRFTPERWLTTDERPDWTKNDHLEVCQPFSVGPRNCIGMNLAYLETKLILARLFFRLNLELMDDAFEIGKQRVFIMREKPPLRVRLSHRM</sequence>
<dbReference type="InterPro" id="IPR002401">
    <property type="entry name" value="Cyt_P450_E_grp-I"/>
</dbReference>
<dbReference type="GO" id="GO:0004497">
    <property type="term" value="F:monooxygenase activity"/>
    <property type="evidence" value="ECO:0007669"/>
    <property type="project" value="UniProtKB-KW"/>
</dbReference>
<dbReference type="PROSITE" id="PS00086">
    <property type="entry name" value="CYTOCHROME_P450"/>
    <property type="match status" value="1"/>
</dbReference>
<dbReference type="GO" id="GO:0020037">
    <property type="term" value="F:heme binding"/>
    <property type="evidence" value="ECO:0007669"/>
    <property type="project" value="InterPro"/>
</dbReference>
<keyword evidence="5 9" id="KW-0560">Oxidoreductase</keyword>
<dbReference type="RefSeq" id="XP_031872706.1">
    <property type="nucleotide sequence ID" value="XM_032008652.1"/>
</dbReference>
<dbReference type="InterPro" id="IPR036396">
    <property type="entry name" value="Cyt_P450_sf"/>
</dbReference>
<keyword evidence="12" id="KW-1185">Reference proteome</keyword>
<evidence type="ECO:0000256" key="5">
    <source>
        <dbReference type="ARBA" id="ARBA00023002"/>
    </source>
</evidence>
<feature type="binding site" description="axial binding residue" evidence="8">
    <location>
        <position position="449"/>
    </location>
    <ligand>
        <name>heme</name>
        <dbReference type="ChEBI" id="CHEBI:30413"/>
    </ligand>
    <ligandPart>
        <name>Fe</name>
        <dbReference type="ChEBI" id="CHEBI:18248"/>
    </ligandPart>
</feature>
<protein>
    <recommendedName>
        <fullName evidence="13">Cytochrome P450</fullName>
    </recommendedName>
</protein>